<comment type="caution">
    <text evidence="16">The sequence shown here is derived from an EMBL/GenBank/DDBJ whole genome shotgun (WGS) entry which is preliminary data.</text>
</comment>
<dbReference type="InterPro" id="IPR028987">
    <property type="entry name" value="ATP_synth_B-like_membr_sf"/>
</dbReference>
<dbReference type="GO" id="GO:0046933">
    <property type="term" value="F:proton-transporting ATP synthase activity, rotational mechanism"/>
    <property type="evidence" value="ECO:0007669"/>
    <property type="project" value="UniProtKB-UniRule"/>
</dbReference>
<dbReference type="AlphaFoldDB" id="A0A4V2NIE0"/>
<reference evidence="16 17" key="1">
    <citation type="submission" date="2018-02" db="EMBL/GenBank/DDBJ databases">
        <title>Mycoplasma marinum and Mycoplasma todarodis sp. nov., moderately halophilic and psychrotolerant mycoplasmas isolated from cephalopods.</title>
        <authorList>
            <person name="Viver T."/>
        </authorList>
    </citation>
    <scope>NUCLEOTIDE SEQUENCE [LARGE SCALE GENOMIC DNA]</scope>
    <source>
        <strain evidence="16 17">PE</strain>
    </source>
</reference>
<comment type="similarity">
    <text evidence="1 13 14">Belongs to the ATPase B chain family.</text>
</comment>
<evidence type="ECO:0000256" key="7">
    <source>
        <dbReference type="ARBA" id="ARBA00022989"/>
    </source>
</evidence>
<dbReference type="RefSeq" id="WP_131598239.1">
    <property type="nucleotide sequence ID" value="NZ_CBDBYK010000003.1"/>
</dbReference>
<dbReference type="EMBL" id="PSZO01000001">
    <property type="protein sequence ID" value="TCG12036.1"/>
    <property type="molecule type" value="Genomic_DNA"/>
</dbReference>
<evidence type="ECO:0000256" key="8">
    <source>
        <dbReference type="ARBA" id="ARBA00023065"/>
    </source>
</evidence>
<dbReference type="Pfam" id="PF00430">
    <property type="entry name" value="ATP-synt_B"/>
    <property type="match status" value="1"/>
</dbReference>
<comment type="subunit">
    <text evidence="13">F-type ATPases have 2 components, F(1) - the catalytic core - and F(0) - the membrane proton channel. F(1) has five subunits: alpha(3), beta(3), gamma(1), delta(1), epsilon(1). F(0) has three main subunits: a(1), b(2) and c(10-14). The alpha and beta chains form an alternating ring which encloses part of the gamma chain. F(1) is attached to F(0) by a central stalk formed by the gamma and epsilon chains, while a peripheral stalk is formed by the delta and b chains.</text>
</comment>
<dbReference type="InterPro" id="IPR002146">
    <property type="entry name" value="ATP_synth_b/b'su_bac/chlpt"/>
</dbReference>
<keyword evidence="8 13" id="KW-0406">Ion transport</keyword>
<evidence type="ECO:0000256" key="3">
    <source>
        <dbReference type="ARBA" id="ARBA00022475"/>
    </source>
</evidence>
<evidence type="ECO:0000256" key="12">
    <source>
        <dbReference type="ARBA" id="ARBA00037847"/>
    </source>
</evidence>
<evidence type="ECO:0000256" key="13">
    <source>
        <dbReference type="HAMAP-Rule" id="MF_01398"/>
    </source>
</evidence>
<keyword evidence="5 13" id="KW-0812">Transmembrane</keyword>
<sequence length="181" mass="20171">MNKITSLVEQRANLSEDLNDKFSALFPSWVTIVATVLAFTILLIVLTLLVWKPVKKMVADRQAYIQNNIDAADAQKVEATNDREKANQELVEARVESAKIVSDAKIAAELKKSAINESAKLESKKILADAKQEIEAEKVRLERETKQEIVEVALAAAAKIVEKEVDSKVNRKLVNDFIKQA</sequence>
<keyword evidence="4 13" id="KW-0138">CF(0)</keyword>
<dbReference type="HAMAP" id="MF_01398">
    <property type="entry name" value="ATP_synth_b_bprime"/>
    <property type="match status" value="1"/>
</dbReference>
<comment type="subcellular location">
    <subcellularLocation>
        <location evidence="13">Cell membrane</location>
        <topology evidence="13">Single-pass membrane protein</topology>
    </subcellularLocation>
    <subcellularLocation>
        <location evidence="12">Endomembrane system</location>
        <topology evidence="12">Single-pass membrane protein</topology>
    </subcellularLocation>
</comment>
<gene>
    <name evidence="13 16" type="primary">atpF</name>
    <name evidence="16" type="ORF">C4B24_00285</name>
</gene>
<comment type="function">
    <text evidence="13">Component of the F(0) channel, it forms part of the peripheral stalk, linking F(1) to F(0).</text>
</comment>
<evidence type="ECO:0000256" key="4">
    <source>
        <dbReference type="ARBA" id="ARBA00022547"/>
    </source>
</evidence>
<organism evidence="16 17">
    <name type="scientific">Mycoplasma marinum</name>
    <dbReference type="NCBI Taxonomy" id="1937190"/>
    <lineage>
        <taxon>Bacteria</taxon>
        <taxon>Bacillati</taxon>
        <taxon>Mycoplasmatota</taxon>
        <taxon>Mollicutes</taxon>
        <taxon>Mycoplasmataceae</taxon>
        <taxon>Mycoplasma</taxon>
    </lineage>
</organism>
<keyword evidence="9 13" id="KW-0472">Membrane</keyword>
<evidence type="ECO:0000256" key="1">
    <source>
        <dbReference type="ARBA" id="ARBA00005513"/>
    </source>
</evidence>
<comment type="function">
    <text evidence="11 13">F(1)F(0) ATP synthase produces ATP from ADP in the presence of a proton or sodium gradient. F-type ATPases consist of two structural domains, F(1) containing the extramembraneous catalytic core and F(0) containing the membrane proton channel, linked together by a central stalk and a peripheral stalk. During catalysis, ATP synthesis in the catalytic domain of F(1) is coupled via a rotary mechanism of the central stalk subunits to proton translocation.</text>
</comment>
<keyword evidence="15" id="KW-0175">Coiled coil</keyword>
<proteinExistence type="inferred from homology"/>
<name>A0A4V2NIE0_9MOLU</name>
<dbReference type="InterPro" id="IPR050059">
    <property type="entry name" value="ATP_synthase_B_chain"/>
</dbReference>
<keyword evidence="10 13" id="KW-0066">ATP synthesis</keyword>
<keyword evidence="2 13" id="KW-0813">Transport</keyword>
<evidence type="ECO:0000256" key="2">
    <source>
        <dbReference type="ARBA" id="ARBA00022448"/>
    </source>
</evidence>
<dbReference type="PANTHER" id="PTHR33445:SF1">
    <property type="entry name" value="ATP SYNTHASE SUBUNIT B"/>
    <property type="match status" value="1"/>
</dbReference>
<keyword evidence="7 13" id="KW-1133">Transmembrane helix</keyword>
<evidence type="ECO:0000256" key="15">
    <source>
        <dbReference type="SAM" id="Coils"/>
    </source>
</evidence>
<dbReference type="OrthoDB" id="400556at2"/>
<dbReference type="CDD" id="cd06503">
    <property type="entry name" value="ATP-synt_Fo_b"/>
    <property type="match status" value="1"/>
</dbReference>
<feature type="coiled-coil region" evidence="15">
    <location>
        <begin position="69"/>
        <end position="96"/>
    </location>
</feature>
<dbReference type="GO" id="GO:0046961">
    <property type="term" value="F:proton-transporting ATPase activity, rotational mechanism"/>
    <property type="evidence" value="ECO:0007669"/>
    <property type="project" value="TreeGrafter"/>
</dbReference>
<evidence type="ECO:0000256" key="5">
    <source>
        <dbReference type="ARBA" id="ARBA00022692"/>
    </source>
</evidence>
<evidence type="ECO:0000313" key="16">
    <source>
        <dbReference type="EMBL" id="TCG12036.1"/>
    </source>
</evidence>
<dbReference type="PANTHER" id="PTHR33445">
    <property type="entry name" value="ATP SYNTHASE SUBUNIT B', CHLOROPLASTIC"/>
    <property type="match status" value="1"/>
</dbReference>
<keyword evidence="6 13" id="KW-0375">Hydrogen ion transport</keyword>
<feature type="transmembrane region" description="Helical" evidence="13">
    <location>
        <begin position="29"/>
        <end position="51"/>
    </location>
</feature>
<dbReference type="GO" id="GO:0012505">
    <property type="term" value="C:endomembrane system"/>
    <property type="evidence" value="ECO:0007669"/>
    <property type="project" value="UniProtKB-SubCell"/>
</dbReference>
<evidence type="ECO:0000256" key="11">
    <source>
        <dbReference type="ARBA" id="ARBA00025198"/>
    </source>
</evidence>
<dbReference type="GO" id="GO:0045259">
    <property type="term" value="C:proton-transporting ATP synthase complex"/>
    <property type="evidence" value="ECO:0007669"/>
    <property type="project" value="UniProtKB-KW"/>
</dbReference>
<dbReference type="NCBIfam" id="TIGR01144">
    <property type="entry name" value="ATP_synt_b"/>
    <property type="match status" value="1"/>
</dbReference>
<accession>A0A4V2NIE0</accession>
<dbReference type="SUPFAM" id="SSF81573">
    <property type="entry name" value="F1F0 ATP synthase subunit B, membrane domain"/>
    <property type="match status" value="1"/>
</dbReference>
<evidence type="ECO:0000256" key="14">
    <source>
        <dbReference type="RuleBase" id="RU003848"/>
    </source>
</evidence>
<keyword evidence="3 13" id="KW-1003">Cell membrane</keyword>
<evidence type="ECO:0000313" key="17">
    <source>
        <dbReference type="Proteomes" id="UP000294192"/>
    </source>
</evidence>
<dbReference type="Proteomes" id="UP000294192">
    <property type="component" value="Unassembled WGS sequence"/>
</dbReference>
<feature type="coiled-coil region" evidence="15">
    <location>
        <begin position="124"/>
        <end position="151"/>
    </location>
</feature>
<dbReference type="GO" id="GO:0005886">
    <property type="term" value="C:plasma membrane"/>
    <property type="evidence" value="ECO:0007669"/>
    <property type="project" value="UniProtKB-SubCell"/>
</dbReference>
<keyword evidence="17" id="KW-1185">Reference proteome</keyword>
<evidence type="ECO:0000256" key="9">
    <source>
        <dbReference type="ARBA" id="ARBA00023136"/>
    </source>
</evidence>
<evidence type="ECO:0000256" key="10">
    <source>
        <dbReference type="ARBA" id="ARBA00023310"/>
    </source>
</evidence>
<evidence type="ECO:0000256" key="6">
    <source>
        <dbReference type="ARBA" id="ARBA00022781"/>
    </source>
</evidence>
<dbReference type="InterPro" id="IPR005864">
    <property type="entry name" value="ATP_synth_F0_bsu_bac"/>
</dbReference>
<protein>
    <recommendedName>
        <fullName evidence="13">ATP synthase subunit b</fullName>
    </recommendedName>
    <alternativeName>
        <fullName evidence="13">ATP synthase F(0) sector subunit b</fullName>
    </alternativeName>
    <alternativeName>
        <fullName evidence="13">ATPase subunit I</fullName>
    </alternativeName>
    <alternativeName>
        <fullName evidence="13">F-type ATPase subunit b</fullName>
        <shortName evidence="13">F-ATPase subunit b</shortName>
    </alternativeName>
</protein>